<sequence>MEMTIIKRRLFCEISPLTYAISEKKCIFLRSVKNLLTARHLAASKQEEPLEYLIYKHNSLIRRRLGNVNMALQENKAVNLSLAAPRINGIIIRPHETFSFWYLVGKLTEKKGFKEGLTIFADHPSSGVGGGMCQMTNLIHWMILHSDMDITEHHHHDGLDLFPDFQRKIPFGTGTSIMYNYLDYRFTNNTDRTYQLLVHTTDEYLCGELRADKRQRYKYHISAENVFFSRENGTVYRNGEIYRDKVDCKTGNHIEKKLIRKNHAKVMYDTAGLEIREEAHS</sequence>
<protein>
    <submittedName>
        <fullName evidence="1">Vancomycin resistance protein VanW</fullName>
    </submittedName>
</protein>
<comment type="caution">
    <text evidence="1">The sequence shown here is derived from an EMBL/GenBank/DDBJ whole genome shotgun (WGS) entry which is preliminary data.</text>
</comment>
<dbReference type="AlphaFoldDB" id="A0A315Y1C6"/>
<dbReference type="RefSeq" id="WP_205521493.1">
    <property type="nucleotide sequence ID" value="NZ_CACVSX010000023.1"/>
</dbReference>
<evidence type="ECO:0000313" key="1">
    <source>
        <dbReference type="EMBL" id="PWJ13091.1"/>
    </source>
</evidence>
<dbReference type="Pfam" id="PF04294">
    <property type="entry name" value="VanW"/>
    <property type="match status" value="1"/>
</dbReference>
<proteinExistence type="predicted"/>
<dbReference type="PANTHER" id="PTHR35788">
    <property type="entry name" value="EXPORTED PROTEIN-RELATED"/>
    <property type="match status" value="1"/>
</dbReference>
<dbReference type="InterPro" id="IPR052913">
    <property type="entry name" value="Glycopeptide_resist_protein"/>
</dbReference>
<name>A0A315Y1C6_RUMFL</name>
<organism evidence="1 2">
    <name type="scientific">Ruminococcus flavefaciens</name>
    <dbReference type="NCBI Taxonomy" id="1265"/>
    <lineage>
        <taxon>Bacteria</taxon>
        <taxon>Bacillati</taxon>
        <taxon>Bacillota</taxon>
        <taxon>Clostridia</taxon>
        <taxon>Eubacteriales</taxon>
        <taxon>Oscillospiraceae</taxon>
        <taxon>Ruminococcus</taxon>
    </lineage>
</organism>
<dbReference type="EMBL" id="QGDI01000005">
    <property type="protein sequence ID" value="PWJ13091.1"/>
    <property type="molecule type" value="Genomic_DNA"/>
</dbReference>
<accession>A0A315Y1C6</accession>
<gene>
    <name evidence="1" type="ORF">IE37_01590</name>
</gene>
<dbReference type="InterPro" id="IPR007391">
    <property type="entry name" value="Vancomycin_resist_VanW"/>
</dbReference>
<reference evidence="1 2" key="1">
    <citation type="submission" date="2018-05" db="EMBL/GenBank/DDBJ databases">
        <title>The Hungate 1000. A catalogue of reference genomes from the rumen microbiome.</title>
        <authorList>
            <person name="Kelly W."/>
        </authorList>
    </citation>
    <scope>NUCLEOTIDE SEQUENCE [LARGE SCALE GENOMIC DNA]</scope>
    <source>
        <strain evidence="1 2">SAb67</strain>
    </source>
</reference>
<dbReference type="Proteomes" id="UP000245720">
    <property type="component" value="Unassembled WGS sequence"/>
</dbReference>
<dbReference type="PANTHER" id="PTHR35788:SF1">
    <property type="entry name" value="EXPORTED PROTEIN"/>
    <property type="match status" value="1"/>
</dbReference>
<evidence type="ECO:0000313" key="2">
    <source>
        <dbReference type="Proteomes" id="UP000245720"/>
    </source>
</evidence>